<evidence type="ECO:0000313" key="3">
    <source>
        <dbReference type="Proteomes" id="UP001203852"/>
    </source>
</evidence>
<protein>
    <submittedName>
        <fullName evidence="2">Uncharacterized protein</fullName>
    </submittedName>
</protein>
<dbReference type="Proteomes" id="UP001203852">
    <property type="component" value="Unassembled WGS sequence"/>
</dbReference>
<keyword evidence="1" id="KW-0732">Signal</keyword>
<dbReference type="EMBL" id="MU404354">
    <property type="protein sequence ID" value="KAI1613374.1"/>
    <property type="molecule type" value="Genomic_DNA"/>
</dbReference>
<dbReference type="AlphaFoldDB" id="A0AAN6IFA2"/>
<keyword evidence="3" id="KW-1185">Reference proteome</keyword>
<gene>
    <name evidence="2" type="ORF">EDD36DRAFT_263497</name>
</gene>
<feature type="chain" id="PRO_5042953509" evidence="1">
    <location>
        <begin position="16"/>
        <end position="147"/>
    </location>
</feature>
<organism evidence="2 3">
    <name type="scientific">Exophiala viscosa</name>
    <dbReference type="NCBI Taxonomy" id="2486360"/>
    <lineage>
        <taxon>Eukaryota</taxon>
        <taxon>Fungi</taxon>
        <taxon>Dikarya</taxon>
        <taxon>Ascomycota</taxon>
        <taxon>Pezizomycotina</taxon>
        <taxon>Eurotiomycetes</taxon>
        <taxon>Chaetothyriomycetidae</taxon>
        <taxon>Chaetothyriales</taxon>
        <taxon>Herpotrichiellaceae</taxon>
        <taxon>Exophiala</taxon>
    </lineage>
</organism>
<feature type="signal peptide" evidence="1">
    <location>
        <begin position="1"/>
        <end position="15"/>
    </location>
</feature>
<sequence length="147" mass="16125">MALLLTAPLPSVAHAAPAVNPASPNYAINILVHTMLVYSFSDSPLVKSPVFTLLLFVKWTESALRIRSHSPRDPFGPRLLNRPSMPCRKTGQLFLAFRCACTRTRGETKTRTEEEVDIRVVNSTAAPVIHLSTIVQAGTHFTVSDLS</sequence>
<proteinExistence type="predicted"/>
<name>A0AAN6IFA2_9EURO</name>
<evidence type="ECO:0000313" key="2">
    <source>
        <dbReference type="EMBL" id="KAI1613374.1"/>
    </source>
</evidence>
<accession>A0AAN6IFA2</accession>
<evidence type="ECO:0000256" key="1">
    <source>
        <dbReference type="SAM" id="SignalP"/>
    </source>
</evidence>
<reference evidence="2" key="1">
    <citation type="journal article" date="2022" name="bioRxiv">
        <title>Deciphering the potential niche of two novel black yeast fungi from a biological soil crust based on their genomes, phenotypes, and melanin regulation.</title>
        <authorList>
            <consortium name="DOE Joint Genome Institute"/>
            <person name="Carr E.C."/>
            <person name="Barton Q."/>
            <person name="Grambo S."/>
            <person name="Sullivan M."/>
            <person name="Renfro C.M."/>
            <person name="Kuo A."/>
            <person name="Pangilinan J."/>
            <person name="Lipzen A."/>
            <person name="Keymanesh K."/>
            <person name="Savage E."/>
            <person name="Barry K."/>
            <person name="Grigoriev I.V."/>
            <person name="Riekhof W.R."/>
            <person name="Harris S.S."/>
        </authorList>
    </citation>
    <scope>NUCLEOTIDE SEQUENCE</scope>
    <source>
        <strain evidence="2">JF 03-4F</strain>
    </source>
</reference>
<comment type="caution">
    <text evidence="2">The sequence shown here is derived from an EMBL/GenBank/DDBJ whole genome shotgun (WGS) entry which is preliminary data.</text>
</comment>